<evidence type="ECO:0000256" key="7">
    <source>
        <dbReference type="ARBA" id="ARBA00022574"/>
    </source>
</evidence>
<dbReference type="GO" id="GO:0033588">
    <property type="term" value="C:elongator holoenzyme complex"/>
    <property type="evidence" value="ECO:0007669"/>
    <property type="project" value="InterPro"/>
</dbReference>
<dbReference type="GO" id="GO:0005634">
    <property type="term" value="C:nucleus"/>
    <property type="evidence" value="ECO:0007669"/>
    <property type="project" value="UniProtKB-SubCell"/>
</dbReference>
<sequence length="907" mass="101760">MANTGSIQDELVYASISSNRNENNISCSGNFLLYSRCQSPIIYNLKTKLVASILIGHSGEVNGQCFVENSPSNLISQPEDKQNSIHVISTAHDCSAIIWRVDGGTTTEGNTSHYEILLDIKSPDDSVFTTRCSYLSDGHFFSVLTTMNGNICVYHDDKLLQTIPTEHCYFDAKFYLTNYTEADSSSVYSLVALAGSDNRLHIFNLNSDLRLDHVQDLSGFNDWIKCLDFLTLPDRPNEFLLATACQDSLIQVWLLKLTKFELDETAQVRTKVSKLDESGIKLTCTLETVLSGHEGFVHSLCWFKRSCNAESNLLQLLSCSSDKTIAIWKSSIAKQNPAETNIIKKYEQCPASEGIWKELARFGETGEANLPFLGVCLSDDEMTLYAQSLRGAIHSWSMVTEDRKSESPWTPSETICGHFDSVTDLAWEKTGAYLLSSSLDKTCRLHAIAAKDNRWHELARPQVHGYEINCLASLSFLKFASGAEEKTIRTFEVTKFFIKNYEALAKTDLPAYCKSDLKSHLFDELPVHAQLPALGLSNRGSQYPVDVNEDDSAAIAMNATQQSGDSNNSGKPILSDNNSWQEVGDLVHQLVRIDHLDSLPFEEILLQSTLWWENNKLFGHSNELHALACDSTGSFLASASKANRFDLASVILWETEKFRKVAFIEHHSLTITRLRFSPDDKYLLSVSRDRTWCLSERNSSGQLRNAYKKLVGTFKSNAVHERIIWDCSWTHDSRYFLTVSRDKKAILWSVDGLRAQLNQSATMTTTATSDTSDGQHQSTALNLNYVSSKQFSVSIQAVDSAQAQTNVNNDSPSYLFVLGFEDGSVELYSVGINIDNEQDRWQLLKCIPNLHQLSVRRLAFQPMQQQSPNENKEETNNETSFTGTRDLMLASGGDDCMVRLTRFHFRA</sequence>
<feature type="region of interest" description="Disordered" evidence="11">
    <location>
        <begin position="861"/>
        <end position="882"/>
    </location>
</feature>
<keyword evidence="10" id="KW-0539">Nucleus</keyword>
<evidence type="ECO:0000256" key="8">
    <source>
        <dbReference type="ARBA" id="ARBA00022694"/>
    </source>
</evidence>
<evidence type="ECO:0000256" key="6">
    <source>
        <dbReference type="ARBA" id="ARBA00022490"/>
    </source>
</evidence>
<dbReference type="PANTHER" id="PTHR44111:SF1">
    <property type="entry name" value="ELONGATOR COMPLEX PROTEIN 2"/>
    <property type="match status" value="1"/>
</dbReference>
<protein>
    <recommendedName>
        <fullName evidence="5">Elongator complex protein 2</fullName>
    </recommendedName>
</protein>
<dbReference type="GO" id="GO:0002098">
    <property type="term" value="P:tRNA wobble uridine modification"/>
    <property type="evidence" value="ECO:0007669"/>
    <property type="project" value="InterPro"/>
</dbReference>
<keyword evidence="6" id="KW-0963">Cytoplasm</keyword>
<evidence type="ECO:0000256" key="10">
    <source>
        <dbReference type="ARBA" id="ARBA00023242"/>
    </source>
</evidence>
<dbReference type="EMBL" id="GGYP01004446">
    <property type="protein sequence ID" value="MDE49217.1"/>
    <property type="molecule type" value="Transcribed_RNA"/>
</dbReference>
<dbReference type="PANTHER" id="PTHR44111">
    <property type="entry name" value="ELONGATOR COMPLEX PROTEIN 2"/>
    <property type="match status" value="1"/>
</dbReference>
<dbReference type="AlphaFoldDB" id="A0A6G1SGC1"/>
<dbReference type="InterPro" id="IPR037289">
    <property type="entry name" value="Elp2"/>
</dbReference>
<comment type="subcellular location">
    <subcellularLocation>
        <location evidence="2">Cytoplasm</location>
    </subcellularLocation>
    <subcellularLocation>
        <location evidence="1">Nucleus</location>
    </subcellularLocation>
</comment>
<comment type="pathway">
    <text evidence="3">tRNA modification; 5-methoxycarbonylmethyl-2-thiouridine-tRNA biosynthesis.</text>
</comment>
<comment type="similarity">
    <text evidence="4">Belongs to the WD repeat ELP2 family.</text>
</comment>
<dbReference type="InterPro" id="IPR015943">
    <property type="entry name" value="WD40/YVTN_repeat-like_dom_sf"/>
</dbReference>
<proteinExistence type="inferred from homology"/>
<evidence type="ECO:0000256" key="4">
    <source>
        <dbReference type="ARBA" id="ARBA00005881"/>
    </source>
</evidence>
<evidence type="ECO:0000256" key="3">
    <source>
        <dbReference type="ARBA" id="ARBA00005043"/>
    </source>
</evidence>
<dbReference type="InterPro" id="IPR036322">
    <property type="entry name" value="WD40_repeat_dom_sf"/>
</dbReference>
<dbReference type="UniPathway" id="UPA00988"/>
<evidence type="ECO:0000256" key="9">
    <source>
        <dbReference type="ARBA" id="ARBA00022737"/>
    </source>
</evidence>
<evidence type="ECO:0000313" key="12">
    <source>
        <dbReference type="EMBL" id="MDE49217.1"/>
    </source>
</evidence>
<evidence type="ECO:0000256" key="2">
    <source>
        <dbReference type="ARBA" id="ARBA00004496"/>
    </source>
</evidence>
<accession>A0A6G1SGC1</accession>
<dbReference type="SUPFAM" id="SSF50978">
    <property type="entry name" value="WD40 repeat-like"/>
    <property type="match status" value="2"/>
</dbReference>
<dbReference type="GO" id="GO:0005737">
    <property type="term" value="C:cytoplasm"/>
    <property type="evidence" value="ECO:0007669"/>
    <property type="project" value="UniProtKB-SubCell"/>
</dbReference>
<evidence type="ECO:0000256" key="11">
    <source>
        <dbReference type="SAM" id="MobiDB-lite"/>
    </source>
</evidence>
<dbReference type="SMART" id="SM00320">
    <property type="entry name" value="WD40"/>
    <property type="match status" value="9"/>
</dbReference>
<reference evidence="12" key="1">
    <citation type="submission" date="2018-10" db="EMBL/GenBank/DDBJ databases">
        <title>Transcriptome assembly of Aceria tosichella (Wheat curl mite) Type 2.</title>
        <authorList>
            <person name="Scully E.D."/>
            <person name="Geib S.M."/>
            <person name="Palmer N.A."/>
            <person name="Gupta A.K."/>
            <person name="Sarath G."/>
            <person name="Tatineni S."/>
        </authorList>
    </citation>
    <scope>NUCLEOTIDE SEQUENCE</scope>
    <source>
        <strain evidence="12">LincolnNE</strain>
    </source>
</reference>
<gene>
    <name evidence="12" type="primary">Elp2</name>
    <name evidence="12" type="ORF">g.7975</name>
</gene>
<keyword evidence="9" id="KW-0677">Repeat</keyword>
<dbReference type="Gene3D" id="2.130.10.10">
    <property type="entry name" value="YVTN repeat-like/Quinoprotein amine dehydrogenase"/>
    <property type="match status" value="3"/>
</dbReference>
<organism evidence="12">
    <name type="scientific">Aceria tosichella</name>
    <name type="common">wheat curl mite</name>
    <dbReference type="NCBI Taxonomy" id="561515"/>
    <lineage>
        <taxon>Eukaryota</taxon>
        <taxon>Metazoa</taxon>
        <taxon>Ecdysozoa</taxon>
        <taxon>Arthropoda</taxon>
        <taxon>Chelicerata</taxon>
        <taxon>Arachnida</taxon>
        <taxon>Acari</taxon>
        <taxon>Acariformes</taxon>
        <taxon>Trombidiformes</taxon>
        <taxon>Prostigmata</taxon>
        <taxon>Eupodina</taxon>
        <taxon>Eriophyoidea</taxon>
        <taxon>Eriophyidae</taxon>
        <taxon>Eriophyinae</taxon>
        <taxon>Aceriini</taxon>
        <taxon>Aceria</taxon>
    </lineage>
</organism>
<dbReference type="InterPro" id="IPR001680">
    <property type="entry name" value="WD40_rpt"/>
</dbReference>
<dbReference type="Pfam" id="PF00400">
    <property type="entry name" value="WD40"/>
    <property type="match status" value="4"/>
</dbReference>
<evidence type="ECO:0000256" key="1">
    <source>
        <dbReference type="ARBA" id="ARBA00004123"/>
    </source>
</evidence>
<keyword evidence="8" id="KW-0819">tRNA processing</keyword>
<keyword evidence="7" id="KW-0853">WD repeat</keyword>
<name>A0A6G1SGC1_9ACAR</name>
<evidence type="ECO:0000256" key="5">
    <source>
        <dbReference type="ARBA" id="ARBA00020267"/>
    </source>
</evidence>